<gene>
    <name evidence="6" type="primary">hcp</name>
    <name evidence="7" type="ORF">SAMN05444368_1423</name>
</gene>
<comment type="catalytic activity">
    <reaction evidence="6">
        <text>A + NH4(+) + H2O = hydroxylamine + AH2 + H(+)</text>
        <dbReference type="Rhea" id="RHEA:22052"/>
        <dbReference type="ChEBI" id="CHEBI:13193"/>
        <dbReference type="ChEBI" id="CHEBI:15377"/>
        <dbReference type="ChEBI" id="CHEBI:15378"/>
        <dbReference type="ChEBI" id="CHEBI:15429"/>
        <dbReference type="ChEBI" id="CHEBI:17499"/>
        <dbReference type="ChEBI" id="CHEBI:28938"/>
        <dbReference type="EC" id="1.7.99.1"/>
    </reaction>
</comment>
<feature type="binding site" evidence="6">
    <location>
        <position position="491"/>
    </location>
    <ligand>
        <name>hybrid [4Fe-2O-2S] cluster</name>
        <dbReference type="ChEBI" id="CHEBI:60519"/>
    </ligand>
</feature>
<feature type="binding site" description="via persulfide group" evidence="6">
    <location>
        <position position="404"/>
    </location>
    <ligand>
        <name>hybrid [4Fe-2O-2S] cluster</name>
        <dbReference type="ChEBI" id="CHEBI:60519"/>
    </ligand>
</feature>
<protein>
    <recommendedName>
        <fullName evidence="6">Hydroxylamine reductase</fullName>
        <ecNumber evidence="6">1.7.99.1</ecNumber>
    </recommendedName>
    <alternativeName>
        <fullName evidence="6">Hybrid-cluster protein</fullName>
        <shortName evidence="6">HCP</shortName>
    </alternativeName>
    <alternativeName>
        <fullName evidence="6">Prismane protein</fullName>
    </alternativeName>
</protein>
<proteinExistence type="inferred from homology"/>
<evidence type="ECO:0000256" key="2">
    <source>
        <dbReference type="ARBA" id="ARBA00022723"/>
    </source>
</evidence>
<dbReference type="NCBIfam" id="NF003658">
    <property type="entry name" value="PRK05290.1"/>
    <property type="match status" value="1"/>
</dbReference>
<name>A0ABY1JE42_9BACT</name>
<keyword evidence="5 6" id="KW-0411">Iron-sulfur</keyword>
<feature type="binding site" evidence="6">
    <location>
        <position position="272"/>
    </location>
    <ligand>
        <name>hybrid [4Fe-2O-2S] cluster</name>
        <dbReference type="ChEBI" id="CHEBI:60519"/>
    </ligand>
</feature>
<dbReference type="Gene3D" id="3.40.50.2030">
    <property type="match status" value="2"/>
</dbReference>
<comment type="cofactor">
    <cofactor evidence="6">
        <name>hybrid [4Fe-2O-2S] cluster</name>
        <dbReference type="ChEBI" id="CHEBI:60519"/>
    </cofactor>
    <text evidence="6">Binds 1 hybrid [4Fe-2O-2S] cluster.</text>
</comment>
<dbReference type="Proteomes" id="UP000185093">
    <property type="component" value="Unassembled WGS sequence"/>
</dbReference>
<evidence type="ECO:0000313" key="7">
    <source>
        <dbReference type="EMBL" id="SIN71388.1"/>
    </source>
</evidence>
<sequence length="548" mass="60266">MFCYQCEQTAQGSGCTNFGVCGKSPEVADLQDLLIHVTKGISMYAHRARALGVSDQEIDSFVVEALFTTVTNVNFDEERMEQMIRRAEIIRAKARKLYEDVAMSKGITPENLSGPATFELAKDKAGLISQGEQVTPESRAKKLGDVMAGLHDLILFGLKGSAAYADHAQILGKKSDEIYAGFHAFLDFLSRESFTEEELLGKAIEFGHFNLKVMELLDAANTDAYGHPEPTKVRVTPIRGKAIVVSGHDLRDLDLLLKQTEGKGINVYTHGEMLPCLAYPELKKYPHLVGNYGSAWQNQRTEFDEFPGAILMTTNCIQKPKDSYKDRIFTTGLVAWPGVRHIGPDKDFSPVIEAALAQPGFTEDAPEKYITIGFARNTVLSVADKVIDLVKRGKIRHFFLIGGCDGAKPGRNYYTEFATSVPKDCLILTLACGKYRFNKLEFGDIEGIPRLLDMGQCNDAYSAIVVAKALADAFGIDVNSLPLSLILSWYEQKAVCILLSLIALGIKNMRLGPTLPAFLKPKVVAFLSENLGLKPITTPQEDLKAILG</sequence>
<feature type="binding site" evidence="6">
    <location>
        <position position="6"/>
    </location>
    <ligand>
        <name>[4Fe-4S] cluster</name>
        <dbReference type="ChEBI" id="CHEBI:49883"/>
    </ligand>
</feature>
<reference evidence="7 8" key="1">
    <citation type="submission" date="2016-11" db="EMBL/GenBank/DDBJ databases">
        <authorList>
            <person name="Varghese N."/>
            <person name="Submissions S."/>
        </authorList>
    </citation>
    <scope>NUCLEOTIDE SEQUENCE [LARGE SCALE GENOMIC DNA]</scope>
    <source>
        <strain evidence="7 8">DSM 20664</strain>
    </source>
</reference>
<comment type="caution">
    <text evidence="7">The sequence shown here is derived from an EMBL/GenBank/DDBJ whole genome shotgun (WGS) entry which is preliminary data.</text>
</comment>
<dbReference type="Gene3D" id="1.20.1270.20">
    <property type="match status" value="2"/>
</dbReference>
<evidence type="ECO:0000313" key="8">
    <source>
        <dbReference type="Proteomes" id="UP000185093"/>
    </source>
</evidence>
<dbReference type="PANTHER" id="PTHR30109">
    <property type="entry name" value="HYDROXYLAMINE REDUCTASE"/>
    <property type="match status" value="1"/>
</dbReference>
<dbReference type="CDD" id="cd01914">
    <property type="entry name" value="HCP"/>
    <property type="match status" value="1"/>
</dbReference>
<keyword evidence="4 6" id="KW-0408">Iron</keyword>
<feature type="binding site" evidence="6">
    <location>
        <position position="15"/>
    </location>
    <ligand>
        <name>[4Fe-4S] cluster</name>
        <dbReference type="ChEBI" id="CHEBI:49883"/>
    </ligand>
</feature>
<keyword evidence="1 6" id="KW-0963">Cytoplasm</keyword>
<dbReference type="SUPFAM" id="SSF56821">
    <property type="entry name" value="Prismane protein-like"/>
    <property type="match status" value="1"/>
</dbReference>
<dbReference type="EMBL" id="FSQZ01000001">
    <property type="protein sequence ID" value="SIN71388.1"/>
    <property type="molecule type" value="Genomic_DNA"/>
</dbReference>
<comment type="subcellular location">
    <subcellularLocation>
        <location evidence="6">Cytoplasm</location>
    </subcellularLocation>
</comment>
<evidence type="ECO:0000256" key="4">
    <source>
        <dbReference type="ARBA" id="ARBA00023004"/>
    </source>
</evidence>
<evidence type="ECO:0000256" key="6">
    <source>
        <dbReference type="HAMAP-Rule" id="MF_00069"/>
    </source>
</evidence>
<keyword evidence="3 6" id="KW-0560">Oxidoreductase</keyword>
<feature type="binding site" evidence="6">
    <location>
        <position position="248"/>
    </location>
    <ligand>
        <name>hybrid [4Fe-2O-2S] cluster</name>
        <dbReference type="ChEBI" id="CHEBI:60519"/>
    </ligand>
</feature>
<comment type="function">
    <text evidence="6">Catalyzes the reduction of hydroxylamine to form NH(3) and H(2)O.</text>
</comment>
<evidence type="ECO:0000256" key="3">
    <source>
        <dbReference type="ARBA" id="ARBA00023002"/>
    </source>
</evidence>
<accession>A0ABY1JE42</accession>
<keyword evidence="8" id="KW-1185">Reference proteome</keyword>
<dbReference type="NCBIfam" id="TIGR01703">
    <property type="entry name" value="hybrid_clust"/>
    <property type="match status" value="1"/>
</dbReference>
<feature type="binding site" evidence="6">
    <location>
        <position position="457"/>
    </location>
    <ligand>
        <name>hybrid [4Fe-2O-2S] cluster</name>
        <dbReference type="ChEBI" id="CHEBI:60519"/>
    </ligand>
</feature>
<dbReference type="EC" id="1.7.99.1" evidence="6"/>
<comment type="cofactor">
    <cofactor evidence="6">
        <name>[4Fe-4S] cluster</name>
        <dbReference type="ChEBI" id="CHEBI:49883"/>
    </cofactor>
    <text evidence="6">Binds 1 [4Fe-4S] cluster.</text>
</comment>
<feature type="binding site" evidence="6">
    <location>
        <position position="21"/>
    </location>
    <ligand>
        <name>[4Fe-4S] cluster</name>
        <dbReference type="ChEBI" id="CHEBI:49883"/>
    </ligand>
</feature>
<comment type="similarity">
    <text evidence="6">Belongs to the HCP family.</text>
</comment>
<dbReference type="InterPro" id="IPR016100">
    <property type="entry name" value="Prismane_a-bundle"/>
</dbReference>
<keyword evidence="6" id="KW-0004">4Fe-4S</keyword>
<dbReference type="InterPro" id="IPR011254">
    <property type="entry name" value="Prismane-like_sf"/>
</dbReference>
<dbReference type="Pfam" id="PF03063">
    <property type="entry name" value="Prismane"/>
    <property type="match status" value="1"/>
</dbReference>
<dbReference type="PANTHER" id="PTHR30109:SF0">
    <property type="entry name" value="HYDROXYLAMINE REDUCTASE"/>
    <property type="match status" value="1"/>
</dbReference>
<dbReference type="PIRSF" id="PIRSF000076">
    <property type="entry name" value="HCP"/>
    <property type="match status" value="1"/>
</dbReference>
<feature type="binding site" evidence="6">
    <location>
        <position position="493"/>
    </location>
    <ligand>
        <name>hybrid [4Fe-2O-2S] cluster</name>
        <dbReference type="ChEBI" id="CHEBI:60519"/>
    </ligand>
</feature>
<feature type="modified residue" description="Cysteine persulfide" evidence="6">
    <location>
        <position position="404"/>
    </location>
</feature>
<feature type="binding site" evidence="6">
    <location>
        <position position="316"/>
    </location>
    <ligand>
        <name>hybrid [4Fe-2O-2S] cluster</name>
        <dbReference type="ChEBI" id="CHEBI:60519"/>
    </ligand>
</feature>
<keyword evidence="2 6" id="KW-0479">Metal-binding</keyword>
<evidence type="ECO:0000256" key="1">
    <source>
        <dbReference type="ARBA" id="ARBA00022490"/>
    </source>
</evidence>
<feature type="binding site" evidence="6">
    <location>
        <position position="432"/>
    </location>
    <ligand>
        <name>hybrid [4Fe-2O-2S] cluster</name>
        <dbReference type="ChEBI" id="CHEBI:60519"/>
    </ligand>
</feature>
<organism evidence="7 8">
    <name type="scientific">Acetomicrobium flavidum</name>
    <dbReference type="NCBI Taxonomy" id="49896"/>
    <lineage>
        <taxon>Bacteria</taxon>
        <taxon>Thermotogati</taxon>
        <taxon>Synergistota</taxon>
        <taxon>Synergistia</taxon>
        <taxon>Synergistales</taxon>
        <taxon>Acetomicrobiaceae</taxon>
        <taxon>Acetomicrobium</taxon>
    </lineage>
</organism>
<feature type="binding site" evidence="6">
    <location>
        <position position="3"/>
    </location>
    <ligand>
        <name>[4Fe-4S] cluster</name>
        <dbReference type="ChEBI" id="CHEBI:49883"/>
    </ligand>
</feature>
<dbReference type="InterPro" id="IPR004137">
    <property type="entry name" value="HCP/CODH"/>
</dbReference>
<dbReference type="HAMAP" id="MF_00069">
    <property type="entry name" value="Hydroxylam_reduct"/>
    <property type="match status" value="1"/>
</dbReference>
<dbReference type="InterPro" id="IPR016099">
    <property type="entry name" value="Prismane-like_a/b-sand"/>
</dbReference>
<evidence type="ECO:0000256" key="5">
    <source>
        <dbReference type="ARBA" id="ARBA00023014"/>
    </source>
</evidence>
<dbReference type="InterPro" id="IPR010048">
    <property type="entry name" value="Hydroxylam_reduct"/>
</dbReference>
<dbReference type="RefSeq" id="WP_074199755.1">
    <property type="nucleotide sequence ID" value="NZ_FSQZ01000001.1"/>
</dbReference>